<dbReference type="GO" id="GO:0006281">
    <property type="term" value="P:DNA repair"/>
    <property type="evidence" value="ECO:0007669"/>
    <property type="project" value="InterPro"/>
</dbReference>
<evidence type="ECO:0000313" key="1">
    <source>
        <dbReference type="EMBL" id="QDI91459.1"/>
    </source>
</evidence>
<proteinExistence type="predicted"/>
<organism evidence="1 2">
    <name type="scientific">Salicibibacter halophilus</name>
    <dbReference type="NCBI Taxonomy" id="2502791"/>
    <lineage>
        <taxon>Bacteria</taxon>
        <taxon>Bacillati</taxon>
        <taxon>Bacillota</taxon>
        <taxon>Bacilli</taxon>
        <taxon>Bacillales</taxon>
        <taxon>Bacillaceae</taxon>
        <taxon>Salicibibacter</taxon>
    </lineage>
</organism>
<dbReference type="EMBL" id="CP035485">
    <property type="protein sequence ID" value="QDI91459.1"/>
    <property type="molecule type" value="Genomic_DNA"/>
</dbReference>
<dbReference type="AlphaFoldDB" id="A0A514LI07"/>
<protein>
    <submittedName>
        <fullName evidence="1">Uncharacterized protein</fullName>
    </submittedName>
</protein>
<dbReference type="Proteomes" id="UP000319756">
    <property type="component" value="Chromosome"/>
</dbReference>
<name>A0A514LI07_9BACI</name>
<keyword evidence="2" id="KW-1185">Reference proteome</keyword>
<dbReference type="RefSeq" id="WP_142089573.1">
    <property type="nucleotide sequence ID" value="NZ_CP035485.1"/>
</dbReference>
<dbReference type="GO" id="GO:0003908">
    <property type="term" value="F:methylated-DNA-[protein]-cysteine S-methyltransferase activity"/>
    <property type="evidence" value="ECO:0007669"/>
    <property type="project" value="InterPro"/>
</dbReference>
<dbReference type="SUPFAM" id="SSF53155">
    <property type="entry name" value="Methylated DNA-protein cysteine methyltransferase domain"/>
    <property type="match status" value="1"/>
</dbReference>
<dbReference type="InterPro" id="IPR036631">
    <property type="entry name" value="MGMT_N_sf"/>
</dbReference>
<dbReference type="OrthoDB" id="9802228at2"/>
<gene>
    <name evidence="1" type="ORF">EPH95_09915</name>
</gene>
<sequence length="69" mass="8010">MNHRICWSSLEYGTWSFYLAATEHGLCYMGSPNLSFEELKSWADRAVANVQLVRDDRGMHPYLKEEGLK</sequence>
<accession>A0A514LI07</accession>
<evidence type="ECO:0000313" key="2">
    <source>
        <dbReference type="Proteomes" id="UP000319756"/>
    </source>
</evidence>
<dbReference type="KEGG" id="sale:EPH95_09915"/>
<reference evidence="2" key="1">
    <citation type="submission" date="2019-01" db="EMBL/GenBank/DDBJ databases">
        <title>Genomic analysis of Salicibibacter sp. NKC3-5.</title>
        <authorList>
            <person name="Oh Y.J."/>
        </authorList>
    </citation>
    <scope>NUCLEOTIDE SEQUENCE [LARGE SCALE GENOMIC DNA]</scope>
    <source>
        <strain evidence="2">NKC3-5</strain>
    </source>
</reference>